<dbReference type="Gene3D" id="3.30.460.10">
    <property type="entry name" value="Beta Polymerase, domain 2"/>
    <property type="match status" value="1"/>
</dbReference>
<comment type="function">
    <text evidence="2">Functions as a ribosomal silencing factor. Interacts with ribosomal protein uL14 (rplN), blocking formation of intersubunit bridge B8. Prevents association of the 30S and 50S ribosomal subunits and the formation of functional ribosomes, thus repressing translation.</text>
</comment>
<reference evidence="3 4" key="1">
    <citation type="journal article" date="2020" name="Pathogens">
        <title>First Whole Genome Sequence of Anaplasma platys, an Obligate Intracellular Rickettsial Pathogen of Dogs.</title>
        <authorList>
            <person name="Llanes A."/>
            <person name="Rajeev S."/>
        </authorList>
    </citation>
    <scope>NUCLEOTIDE SEQUENCE [LARGE SCALE GENOMIC DNA]</scope>
    <source>
        <strain evidence="3 4">S3</strain>
    </source>
</reference>
<dbReference type="EMBL" id="CP046391">
    <property type="protein sequence ID" value="QJC27302.1"/>
    <property type="molecule type" value="Genomic_DNA"/>
</dbReference>
<dbReference type="GO" id="GO:0043023">
    <property type="term" value="F:ribosomal large subunit binding"/>
    <property type="evidence" value="ECO:0007669"/>
    <property type="project" value="TreeGrafter"/>
</dbReference>
<dbReference type="InterPro" id="IPR004394">
    <property type="entry name" value="Iojap/RsfS/C7orf30"/>
</dbReference>
<dbReference type="InterPro" id="IPR043519">
    <property type="entry name" value="NT_sf"/>
</dbReference>
<comment type="subcellular location">
    <subcellularLocation>
        <location evidence="2">Cytoplasm</location>
    </subcellularLocation>
</comment>
<dbReference type="GO" id="GO:0005737">
    <property type="term" value="C:cytoplasm"/>
    <property type="evidence" value="ECO:0007669"/>
    <property type="project" value="UniProtKB-SubCell"/>
</dbReference>
<dbReference type="GO" id="GO:0017148">
    <property type="term" value="P:negative regulation of translation"/>
    <property type="evidence" value="ECO:0007669"/>
    <property type="project" value="UniProtKB-UniRule"/>
</dbReference>
<dbReference type="PANTHER" id="PTHR21043">
    <property type="entry name" value="IOJAP SUPERFAMILY ORTHOLOG"/>
    <property type="match status" value="1"/>
</dbReference>
<name>A0A858PXJ9_9RICK</name>
<comment type="subunit">
    <text evidence="2">Interacts with ribosomal protein uL14 (rplN).</text>
</comment>
<dbReference type="PANTHER" id="PTHR21043:SF0">
    <property type="entry name" value="MITOCHONDRIAL ASSEMBLY OF RIBOSOMAL LARGE SUBUNIT PROTEIN 1"/>
    <property type="match status" value="1"/>
</dbReference>
<comment type="similarity">
    <text evidence="1 2">Belongs to the Iojap/RsfS family.</text>
</comment>
<dbReference type="Proteomes" id="UP000500930">
    <property type="component" value="Chromosome"/>
</dbReference>
<dbReference type="Pfam" id="PF02410">
    <property type="entry name" value="RsfS"/>
    <property type="match status" value="1"/>
</dbReference>
<dbReference type="SUPFAM" id="SSF81301">
    <property type="entry name" value="Nucleotidyltransferase"/>
    <property type="match status" value="1"/>
</dbReference>
<dbReference type="KEGG" id="aplt:ANPL_00950"/>
<organism evidence="3 4">
    <name type="scientific">Anaplasma platys</name>
    <dbReference type="NCBI Taxonomy" id="949"/>
    <lineage>
        <taxon>Bacteria</taxon>
        <taxon>Pseudomonadati</taxon>
        <taxon>Pseudomonadota</taxon>
        <taxon>Alphaproteobacteria</taxon>
        <taxon>Rickettsiales</taxon>
        <taxon>Anaplasmataceae</taxon>
        <taxon>Anaplasma</taxon>
    </lineage>
</organism>
<dbReference type="GO" id="GO:0042256">
    <property type="term" value="P:cytosolic ribosome assembly"/>
    <property type="evidence" value="ECO:0007669"/>
    <property type="project" value="UniProtKB-UniRule"/>
</dbReference>
<proteinExistence type="inferred from homology"/>
<keyword evidence="2" id="KW-0678">Repressor</keyword>
<dbReference type="AlphaFoldDB" id="A0A858PXJ9"/>
<keyword evidence="4" id="KW-1185">Reference proteome</keyword>
<dbReference type="NCBIfam" id="TIGR00090">
    <property type="entry name" value="rsfS_iojap_ybeB"/>
    <property type="match status" value="1"/>
</dbReference>
<evidence type="ECO:0000313" key="4">
    <source>
        <dbReference type="Proteomes" id="UP000500930"/>
    </source>
</evidence>
<evidence type="ECO:0000313" key="3">
    <source>
        <dbReference type="EMBL" id="QJC27302.1"/>
    </source>
</evidence>
<sequence length="123" mass="13500">MVNAEKLKNLVIDVLDSHSASDIVELDVTEKCQFAEYMVVATGNSTNHVRALAEHVKKAASPLKKARVEGLNECNWVVLSIGGVLVHIFRAEVREYYKLEDLWNAVGKNLGEAVVLPAADNVV</sequence>
<evidence type="ECO:0000256" key="1">
    <source>
        <dbReference type="ARBA" id="ARBA00010574"/>
    </source>
</evidence>
<accession>A0A858PXJ9</accession>
<protein>
    <recommendedName>
        <fullName evidence="2">Ribosomal silencing factor RsfS</fullName>
    </recommendedName>
</protein>
<gene>
    <name evidence="2 3" type="primary">rsfS</name>
    <name evidence="3" type="ORF">ANPL_00950</name>
</gene>
<keyword evidence="2" id="KW-0810">Translation regulation</keyword>
<keyword evidence="2" id="KW-0963">Cytoplasm</keyword>
<evidence type="ECO:0000256" key="2">
    <source>
        <dbReference type="HAMAP-Rule" id="MF_01477"/>
    </source>
</evidence>
<dbReference type="GO" id="GO:0090071">
    <property type="term" value="P:negative regulation of ribosome biogenesis"/>
    <property type="evidence" value="ECO:0007669"/>
    <property type="project" value="UniProtKB-UniRule"/>
</dbReference>
<dbReference type="HAMAP" id="MF_01477">
    <property type="entry name" value="Iojap_RsfS"/>
    <property type="match status" value="1"/>
</dbReference>